<protein>
    <submittedName>
        <fullName evidence="5">Uncharacterized protein</fullName>
    </submittedName>
</protein>
<dbReference type="GO" id="GO:0003676">
    <property type="term" value="F:nucleic acid binding"/>
    <property type="evidence" value="ECO:0007669"/>
    <property type="project" value="InterPro"/>
</dbReference>
<reference evidence="5" key="1">
    <citation type="submission" date="2021-01" db="EMBL/GenBank/DDBJ databases">
        <authorList>
            <person name="Kaushik A."/>
        </authorList>
    </citation>
    <scope>NUCLEOTIDE SEQUENCE</scope>
    <source>
        <strain evidence="5">AG1-1C</strain>
    </source>
</reference>
<keyword evidence="2" id="KW-0489">Methyltransferase</keyword>
<dbReference type="GO" id="GO:0008757">
    <property type="term" value="F:S-adenosylmethionine-dependent methyltransferase activity"/>
    <property type="evidence" value="ECO:0007669"/>
    <property type="project" value="TreeGrafter"/>
</dbReference>
<accession>A0A8H3AN89</accession>
<dbReference type="EMBL" id="CAJMWS010000326">
    <property type="protein sequence ID" value="CAE6429903.1"/>
    <property type="molecule type" value="Genomic_DNA"/>
</dbReference>
<dbReference type="InterPro" id="IPR029063">
    <property type="entry name" value="SAM-dependent_MTases_sf"/>
</dbReference>
<comment type="similarity">
    <text evidence="1">Belongs to the eukaryotic/archaeal PrmC-related family.</text>
</comment>
<dbReference type="InterPro" id="IPR002052">
    <property type="entry name" value="DNA_methylase_N6_adenine_CS"/>
</dbReference>
<dbReference type="InterPro" id="IPR052190">
    <property type="entry name" value="Euk-Arch_PrmC-MTase"/>
</dbReference>
<proteinExistence type="inferred from homology"/>
<gene>
    <name evidence="5" type="ORF">RDB_LOCUS103530</name>
</gene>
<comment type="caution">
    <text evidence="5">The sequence shown here is derived from an EMBL/GenBank/DDBJ whole genome shotgun (WGS) entry which is preliminary data.</text>
</comment>
<dbReference type="Proteomes" id="UP000663846">
    <property type="component" value="Unassembled WGS sequence"/>
</dbReference>
<organism evidence="5 6">
    <name type="scientific">Rhizoctonia solani</name>
    <dbReference type="NCBI Taxonomy" id="456999"/>
    <lineage>
        <taxon>Eukaryota</taxon>
        <taxon>Fungi</taxon>
        <taxon>Dikarya</taxon>
        <taxon>Basidiomycota</taxon>
        <taxon>Agaricomycotina</taxon>
        <taxon>Agaricomycetes</taxon>
        <taxon>Cantharellales</taxon>
        <taxon>Ceratobasidiaceae</taxon>
        <taxon>Rhizoctonia</taxon>
    </lineage>
</organism>
<dbReference type="GO" id="GO:0032259">
    <property type="term" value="P:methylation"/>
    <property type="evidence" value="ECO:0007669"/>
    <property type="project" value="UniProtKB-KW"/>
</dbReference>
<dbReference type="PANTHER" id="PTHR45875">
    <property type="entry name" value="METHYLTRANSFERASE N6AMT1"/>
    <property type="match status" value="1"/>
</dbReference>
<keyword evidence="3" id="KW-0808">Transferase</keyword>
<evidence type="ECO:0000256" key="1">
    <source>
        <dbReference type="ARBA" id="ARBA00006149"/>
    </source>
</evidence>
<sequence>MVQVSLNAVICDLVQPLKARLHGQIDILIFNPPYVPTEEEEAMVAQSQGEIAGAWAGGFDGMVVTNRLLDELNLILSPKGCFYLVALKQNDPQGIIARMREQWSLEGKVVLQRRAGREHLFILRFMRIE</sequence>
<name>A0A8H3AN89_9AGAM</name>
<dbReference type="Gene3D" id="3.40.50.150">
    <property type="entry name" value="Vaccinia Virus protein VP39"/>
    <property type="match status" value="1"/>
</dbReference>
<dbReference type="GO" id="GO:0035657">
    <property type="term" value="C:eRF1 methyltransferase complex"/>
    <property type="evidence" value="ECO:0007669"/>
    <property type="project" value="TreeGrafter"/>
</dbReference>
<evidence type="ECO:0000256" key="4">
    <source>
        <dbReference type="ARBA" id="ARBA00022691"/>
    </source>
</evidence>
<dbReference type="PANTHER" id="PTHR45875:SF1">
    <property type="entry name" value="METHYLTRANSFERASE N6AMT1"/>
    <property type="match status" value="1"/>
</dbReference>
<dbReference type="AlphaFoldDB" id="A0A8H3AN89"/>
<evidence type="ECO:0000313" key="5">
    <source>
        <dbReference type="EMBL" id="CAE6429903.1"/>
    </source>
</evidence>
<evidence type="ECO:0000256" key="3">
    <source>
        <dbReference type="ARBA" id="ARBA00022679"/>
    </source>
</evidence>
<keyword evidence="4" id="KW-0949">S-adenosyl-L-methionine</keyword>
<evidence type="ECO:0000256" key="2">
    <source>
        <dbReference type="ARBA" id="ARBA00022603"/>
    </source>
</evidence>
<dbReference type="PROSITE" id="PS00092">
    <property type="entry name" value="N6_MTASE"/>
    <property type="match status" value="1"/>
</dbReference>
<dbReference type="GO" id="GO:0008276">
    <property type="term" value="F:protein methyltransferase activity"/>
    <property type="evidence" value="ECO:0007669"/>
    <property type="project" value="TreeGrafter"/>
</dbReference>
<evidence type="ECO:0000313" key="6">
    <source>
        <dbReference type="Proteomes" id="UP000663846"/>
    </source>
</evidence>
<dbReference type="SUPFAM" id="SSF53335">
    <property type="entry name" value="S-adenosyl-L-methionine-dependent methyltransferases"/>
    <property type="match status" value="1"/>
</dbReference>